<dbReference type="EMBL" id="BK032545">
    <property type="protein sequence ID" value="DAF46885.1"/>
    <property type="molecule type" value="Genomic_DNA"/>
</dbReference>
<accession>A0A8S5S774</accession>
<reference evidence="1" key="1">
    <citation type="journal article" date="2021" name="Proc. Natl. Acad. Sci. U.S.A.">
        <title>A Catalog of Tens of Thousands of Viruses from Human Metagenomes Reveals Hidden Associations with Chronic Diseases.</title>
        <authorList>
            <person name="Tisza M.J."/>
            <person name="Buck C.B."/>
        </authorList>
    </citation>
    <scope>NUCLEOTIDE SEQUENCE</scope>
    <source>
        <strain evidence="1">CtBrh2</strain>
    </source>
</reference>
<evidence type="ECO:0000313" key="1">
    <source>
        <dbReference type="EMBL" id="DAF46885.1"/>
    </source>
</evidence>
<proteinExistence type="predicted"/>
<protein>
    <submittedName>
        <fullName evidence="1">Uncharacterized protein</fullName>
    </submittedName>
</protein>
<organism evidence="1">
    <name type="scientific">Siphoviridae sp. ctBrh2</name>
    <dbReference type="NCBI Taxonomy" id="2827804"/>
    <lineage>
        <taxon>Viruses</taxon>
        <taxon>Duplodnaviria</taxon>
        <taxon>Heunggongvirae</taxon>
        <taxon>Uroviricota</taxon>
        <taxon>Caudoviricetes</taxon>
    </lineage>
</organism>
<sequence>MENEVITITIKPRLFYKLMIFKIQFQYLFNPVIADRTIQWMIDSIEAHTDKYFKIIQE</sequence>
<name>A0A8S5S774_9CAUD</name>